<evidence type="ECO:0000256" key="2">
    <source>
        <dbReference type="ARBA" id="ARBA00022786"/>
    </source>
</evidence>
<keyword evidence="4" id="KW-0067">ATP-binding</keyword>
<evidence type="ECO:0000313" key="6">
    <source>
        <dbReference type="EMBL" id="JAS99276.1"/>
    </source>
</evidence>
<dbReference type="PROSITE" id="PS50127">
    <property type="entry name" value="UBC_2"/>
    <property type="match status" value="1"/>
</dbReference>
<dbReference type="SUPFAM" id="SSF54495">
    <property type="entry name" value="UBC-like"/>
    <property type="match status" value="1"/>
</dbReference>
<evidence type="ECO:0000256" key="4">
    <source>
        <dbReference type="RuleBase" id="RU362109"/>
    </source>
</evidence>
<evidence type="ECO:0000256" key="1">
    <source>
        <dbReference type="ARBA" id="ARBA00022679"/>
    </source>
</evidence>
<keyword evidence="4" id="KW-0547">Nucleotide-binding</keyword>
<evidence type="ECO:0000259" key="5">
    <source>
        <dbReference type="PROSITE" id="PS50127"/>
    </source>
</evidence>
<accession>A0A1B6JJ03</accession>
<gene>
    <name evidence="6" type="ORF">g.229</name>
</gene>
<evidence type="ECO:0000256" key="3">
    <source>
        <dbReference type="PROSITE-ProRule" id="PRU10133"/>
    </source>
</evidence>
<dbReference type="InterPro" id="IPR000608">
    <property type="entry name" value="UBC"/>
</dbReference>
<name>A0A1B6JJ03_9HEMI</name>
<dbReference type="InterPro" id="IPR016135">
    <property type="entry name" value="UBQ-conjugating_enzyme/RWD"/>
</dbReference>
<dbReference type="GO" id="GO:0005524">
    <property type="term" value="F:ATP binding"/>
    <property type="evidence" value="ECO:0007669"/>
    <property type="project" value="UniProtKB-UniRule"/>
</dbReference>
<dbReference type="PANTHER" id="PTHR24067">
    <property type="entry name" value="UBIQUITIN-CONJUGATING ENZYME E2"/>
    <property type="match status" value="1"/>
</dbReference>
<comment type="similarity">
    <text evidence="4">Belongs to the ubiquitin-conjugating enzyme family.</text>
</comment>
<keyword evidence="1" id="KW-0808">Transferase</keyword>
<feature type="domain" description="UBC core" evidence="5">
    <location>
        <begin position="40"/>
        <end position="186"/>
    </location>
</feature>
<dbReference type="InterPro" id="IPR050113">
    <property type="entry name" value="Ub_conjugating_enzyme"/>
</dbReference>
<protein>
    <recommendedName>
        <fullName evidence="5">UBC core domain-containing protein</fullName>
    </recommendedName>
</protein>
<feature type="active site" description="Glycyl thioester intermediate" evidence="3">
    <location>
        <position position="124"/>
    </location>
</feature>
<dbReference type="Pfam" id="PF00179">
    <property type="entry name" value="UQ_con"/>
    <property type="match status" value="1"/>
</dbReference>
<proteinExistence type="inferred from homology"/>
<dbReference type="CDD" id="cd23790">
    <property type="entry name" value="UBCc_UBE2A_2B"/>
    <property type="match status" value="1"/>
</dbReference>
<dbReference type="PROSITE" id="PS00183">
    <property type="entry name" value="UBC_1"/>
    <property type="match status" value="1"/>
</dbReference>
<organism evidence="6">
    <name type="scientific">Homalodisca liturata</name>
    <dbReference type="NCBI Taxonomy" id="320908"/>
    <lineage>
        <taxon>Eukaryota</taxon>
        <taxon>Metazoa</taxon>
        <taxon>Ecdysozoa</taxon>
        <taxon>Arthropoda</taxon>
        <taxon>Hexapoda</taxon>
        <taxon>Insecta</taxon>
        <taxon>Pterygota</taxon>
        <taxon>Neoptera</taxon>
        <taxon>Paraneoptera</taxon>
        <taxon>Hemiptera</taxon>
        <taxon>Auchenorrhyncha</taxon>
        <taxon>Membracoidea</taxon>
        <taxon>Cicadellidae</taxon>
        <taxon>Cicadellinae</taxon>
        <taxon>Proconiini</taxon>
        <taxon>Homalodisca</taxon>
    </lineage>
</organism>
<dbReference type="SMART" id="SM00212">
    <property type="entry name" value="UBCc"/>
    <property type="match status" value="1"/>
</dbReference>
<dbReference type="Gene3D" id="3.10.110.10">
    <property type="entry name" value="Ubiquitin Conjugating Enzyme"/>
    <property type="match status" value="1"/>
</dbReference>
<reference evidence="6" key="1">
    <citation type="submission" date="2015-11" db="EMBL/GenBank/DDBJ databases">
        <title>De novo transcriptome assembly of four potential Pierce s Disease insect vectors from Arizona vineyards.</title>
        <authorList>
            <person name="Tassone E.E."/>
        </authorList>
    </citation>
    <scope>NUCLEOTIDE SEQUENCE</scope>
</reference>
<dbReference type="GO" id="GO:0016740">
    <property type="term" value="F:transferase activity"/>
    <property type="evidence" value="ECO:0007669"/>
    <property type="project" value="UniProtKB-KW"/>
</dbReference>
<dbReference type="InterPro" id="IPR023313">
    <property type="entry name" value="UBQ-conjugating_AS"/>
</dbReference>
<dbReference type="AlphaFoldDB" id="A0A1B6JJ03"/>
<sequence length="197" mass="22022">MLLRQIDGRACRVLAEALALGTRGRPQHKKEAKILSMSTPAKRRLLKDLAAISREEGNMVYAQPLEDDMFVWAAVIIGPPDTPYENGTFSLVLTFDEDYPNHPPEVSFISKMFHPNIYPNGDLCLDIIKNRWSPSYDVLGILLSIQSLLNDPNNKSPANLEASRLYETNIEEYMARVRTTVEASWVDVSDVAGITGS</sequence>
<keyword evidence="2 4" id="KW-0833">Ubl conjugation pathway</keyword>
<dbReference type="EMBL" id="GECU01008430">
    <property type="protein sequence ID" value="JAS99276.1"/>
    <property type="molecule type" value="Transcribed_RNA"/>
</dbReference>